<evidence type="ECO:0000256" key="1">
    <source>
        <dbReference type="SAM" id="MobiDB-lite"/>
    </source>
</evidence>
<dbReference type="Gene3D" id="1.10.150.240">
    <property type="entry name" value="Putative phosphatase, domain 2"/>
    <property type="match status" value="1"/>
</dbReference>
<reference evidence="2" key="2">
    <citation type="journal article" date="2021" name="PeerJ">
        <title>Extensive microbial diversity within the chicken gut microbiome revealed by metagenomics and culture.</title>
        <authorList>
            <person name="Gilroy R."/>
            <person name="Ravi A."/>
            <person name="Getino M."/>
            <person name="Pursley I."/>
            <person name="Horton D.L."/>
            <person name="Alikhan N.F."/>
            <person name="Baker D."/>
            <person name="Gharbi K."/>
            <person name="Hall N."/>
            <person name="Watson M."/>
            <person name="Adriaenssens E.M."/>
            <person name="Foster-Nyarko E."/>
            <person name="Jarju S."/>
            <person name="Secka A."/>
            <person name="Antonio M."/>
            <person name="Oren A."/>
            <person name="Chaudhuri R.R."/>
            <person name="La Ragione R."/>
            <person name="Hildebrand F."/>
            <person name="Pallen M.J."/>
        </authorList>
    </citation>
    <scope>NUCLEOTIDE SEQUENCE</scope>
    <source>
        <strain evidence="2">ChiSjej3B21-11622</strain>
    </source>
</reference>
<proteinExistence type="predicted"/>
<organism evidence="2 3">
    <name type="scientific">Candidatus Limivivens merdigallinarum</name>
    <dbReference type="NCBI Taxonomy" id="2840859"/>
    <lineage>
        <taxon>Bacteria</taxon>
        <taxon>Bacillati</taxon>
        <taxon>Bacillota</taxon>
        <taxon>Clostridia</taxon>
        <taxon>Lachnospirales</taxon>
        <taxon>Lachnospiraceae</taxon>
        <taxon>Lachnospiraceae incertae sedis</taxon>
        <taxon>Candidatus Limivivens</taxon>
    </lineage>
</organism>
<name>A0A9D1D152_9FIRM</name>
<dbReference type="SFLD" id="SFLDS00003">
    <property type="entry name" value="Haloacid_Dehalogenase"/>
    <property type="match status" value="1"/>
</dbReference>
<dbReference type="CDD" id="cd04302">
    <property type="entry name" value="HAD_5NT"/>
    <property type="match status" value="1"/>
</dbReference>
<dbReference type="SUPFAM" id="SSF56784">
    <property type="entry name" value="HAD-like"/>
    <property type="match status" value="1"/>
</dbReference>
<dbReference type="PANTHER" id="PTHR43434:SF20">
    <property type="entry name" value="5'-NUCLEOTIDASE"/>
    <property type="match status" value="1"/>
</dbReference>
<evidence type="ECO:0000313" key="2">
    <source>
        <dbReference type="EMBL" id="HIQ96875.1"/>
    </source>
</evidence>
<dbReference type="InterPro" id="IPR023214">
    <property type="entry name" value="HAD_sf"/>
</dbReference>
<dbReference type="GO" id="GO:0005829">
    <property type="term" value="C:cytosol"/>
    <property type="evidence" value="ECO:0007669"/>
    <property type="project" value="TreeGrafter"/>
</dbReference>
<dbReference type="Gene3D" id="3.40.50.1000">
    <property type="entry name" value="HAD superfamily/HAD-like"/>
    <property type="match status" value="1"/>
</dbReference>
<dbReference type="Proteomes" id="UP000886886">
    <property type="component" value="Unassembled WGS sequence"/>
</dbReference>
<dbReference type="Pfam" id="PF13419">
    <property type="entry name" value="HAD_2"/>
    <property type="match status" value="1"/>
</dbReference>
<gene>
    <name evidence="2" type="ORF">IAB26_09955</name>
</gene>
<dbReference type="AlphaFoldDB" id="A0A9D1D152"/>
<keyword evidence="2" id="KW-0378">Hydrolase</keyword>
<dbReference type="InterPro" id="IPR036412">
    <property type="entry name" value="HAD-like_sf"/>
</dbReference>
<accession>A0A9D1D152</accession>
<dbReference type="InterPro" id="IPR041492">
    <property type="entry name" value="HAD_2"/>
</dbReference>
<reference evidence="2" key="1">
    <citation type="submission" date="2020-10" db="EMBL/GenBank/DDBJ databases">
        <authorList>
            <person name="Gilroy R."/>
        </authorList>
    </citation>
    <scope>NUCLEOTIDE SEQUENCE</scope>
    <source>
        <strain evidence="2">ChiSjej3B21-11622</strain>
    </source>
</reference>
<dbReference type="SFLD" id="SFLDG01129">
    <property type="entry name" value="C1.5:_HAD__Beta-PGM__Phosphata"/>
    <property type="match status" value="1"/>
</dbReference>
<dbReference type="FunFam" id="3.40.50.1000:FF:000022">
    <property type="entry name" value="Phosphoglycolate phosphatase"/>
    <property type="match status" value="1"/>
</dbReference>
<feature type="region of interest" description="Disordered" evidence="1">
    <location>
        <begin position="214"/>
        <end position="233"/>
    </location>
</feature>
<dbReference type="GO" id="GO:0016787">
    <property type="term" value="F:hydrolase activity"/>
    <property type="evidence" value="ECO:0007669"/>
    <property type="project" value="UniProtKB-KW"/>
</dbReference>
<dbReference type="SFLD" id="SFLDG01135">
    <property type="entry name" value="C1.5.6:_HAD__Beta-PGM__Phospha"/>
    <property type="match status" value="1"/>
</dbReference>
<comment type="caution">
    <text evidence="2">The sequence shown here is derived from an EMBL/GenBank/DDBJ whole genome shotgun (WGS) entry which is preliminary data.</text>
</comment>
<sequence length="233" mass="25867">MKKYFLFDLDGTLTDPGVGITNSVIYALKSYGITVEDRTSLYSFIGPPLKESFERFYGFSPEQAEEAILKYREYFAKKGLLENKAYDGILPMLEELKGKGAKLLVATSKTTCFAREILEHFGMLSCFEFVAGSNLDGSRVKKDEVIAYALREMGISRLEEAVMIGDREHDIIGAKKCGISSIGVLYGYGSREELEKHGADRIVESVGELRTRLLSEAEASGQGDPVREETDEA</sequence>
<evidence type="ECO:0000313" key="3">
    <source>
        <dbReference type="Proteomes" id="UP000886886"/>
    </source>
</evidence>
<dbReference type="InterPro" id="IPR050155">
    <property type="entry name" value="HAD-like_hydrolase_sf"/>
</dbReference>
<dbReference type="PANTHER" id="PTHR43434">
    <property type="entry name" value="PHOSPHOGLYCOLATE PHOSPHATASE"/>
    <property type="match status" value="1"/>
</dbReference>
<dbReference type="InterPro" id="IPR023198">
    <property type="entry name" value="PGP-like_dom2"/>
</dbReference>
<dbReference type="EMBL" id="DVFT01000146">
    <property type="protein sequence ID" value="HIQ96875.1"/>
    <property type="molecule type" value="Genomic_DNA"/>
</dbReference>
<protein>
    <submittedName>
        <fullName evidence="2">HAD family hydrolase</fullName>
    </submittedName>
</protein>
<dbReference type="GO" id="GO:0004713">
    <property type="term" value="F:protein tyrosine kinase activity"/>
    <property type="evidence" value="ECO:0007669"/>
    <property type="project" value="TreeGrafter"/>
</dbReference>